<dbReference type="GO" id="GO:0006729">
    <property type="term" value="P:tetrahydrobiopterin biosynthetic process"/>
    <property type="evidence" value="ECO:0007669"/>
    <property type="project" value="InterPro"/>
</dbReference>
<organism evidence="5 6">
    <name type="scientific">Marinobacterium lutimaris</name>
    <dbReference type="NCBI Taxonomy" id="568106"/>
    <lineage>
        <taxon>Bacteria</taxon>
        <taxon>Pseudomonadati</taxon>
        <taxon>Pseudomonadota</taxon>
        <taxon>Gammaproteobacteria</taxon>
        <taxon>Oceanospirillales</taxon>
        <taxon>Oceanospirillaceae</taxon>
        <taxon>Marinobacterium</taxon>
    </lineage>
</organism>
<dbReference type="Proteomes" id="UP000236745">
    <property type="component" value="Unassembled WGS sequence"/>
</dbReference>
<evidence type="ECO:0000313" key="5">
    <source>
        <dbReference type="EMBL" id="SEF94401.1"/>
    </source>
</evidence>
<dbReference type="AlphaFoldDB" id="A0A1H5W5H0"/>
<accession>A0A1H5W5H0</accession>
<evidence type="ECO:0000313" key="6">
    <source>
        <dbReference type="Proteomes" id="UP000236745"/>
    </source>
</evidence>
<dbReference type="Gene3D" id="3.30.1360.20">
    <property type="entry name" value="Transcriptional coactivator/pterin dehydratase"/>
    <property type="match status" value="1"/>
</dbReference>
<dbReference type="InterPro" id="IPR001533">
    <property type="entry name" value="Pterin_deHydtase"/>
</dbReference>
<dbReference type="SUPFAM" id="SSF55248">
    <property type="entry name" value="PCD-like"/>
    <property type="match status" value="1"/>
</dbReference>
<dbReference type="CDD" id="cd00913">
    <property type="entry name" value="PCD_DCoH_subfamily_a"/>
    <property type="match status" value="1"/>
</dbReference>
<dbReference type="HAMAP" id="MF_00434">
    <property type="entry name" value="Pterin_4_alpha"/>
    <property type="match status" value="1"/>
</dbReference>
<sequence length="111" mass="12439">MSLAEKQCVPCRGGVDPLRREEAQEMLGQLPDWTLSDDAGRISRAFSFKNFAEALAFVNRVGEISEKQDHHPEISFGWGHVEIEIWTHKIGGLHENDFILAARIDGLLGQP</sequence>
<keyword evidence="6" id="KW-1185">Reference proteome</keyword>
<dbReference type="NCBIfam" id="NF002017">
    <property type="entry name" value="PRK00823.1-2"/>
    <property type="match status" value="1"/>
</dbReference>
<dbReference type="OrthoDB" id="5294615at2"/>
<dbReference type="GO" id="GO:0008124">
    <property type="term" value="F:4-alpha-hydroxytetrahydrobiopterin dehydratase activity"/>
    <property type="evidence" value="ECO:0007669"/>
    <property type="project" value="UniProtKB-UniRule"/>
</dbReference>
<evidence type="ECO:0000256" key="2">
    <source>
        <dbReference type="ARBA" id="ARBA00006472"/>
    </source>
</evidence>
<reference evidence="5 6" key="1">
    <citation type="submission" date="2016-10" db="EMBL/GenBank/DDBJ databases">
        <authorList>
            <person name="de Groot N.N."/>
        </authorList>
    </citation>
    <scope>NUCLEOTIDE SEQUENCE [LARGE SCALE GENOMIC DNA]</scope>
    <source>
        <strain evidence="5 6">DSM 22012</strain>
    </source>
</reference>
<dbReference type="RefSeq" id="WP_104001885.1">
    <property type="nucleotide sequence ID" value="NZ_FNVQ01000001.1"/>
</dbReference>
<keyword evidence="3 4" id="KW-0456">Lyase</keyword>
<protein>
    <recommendedName>
        <fullName evidence="4">Putative pterin-4-alpha-carbinolamine dehydratase</fullName>
        <shortName evidence="4">PHS</shortName>
        <ecNumber evidence="4">4.2.1.96</ecNumber>
    </recommendedName>
    <alternativeName>
        <fullName evidence="4">4-alpha-hydroxy-tetrahydropterin dehydratase</fullName>
    </alternativeName>
    <alternativeName>
        <fullName evidence="4">Pterin carbinolamine dehydratase</fullName>
        <shortName evidence="4">PCD</shortName>
    </alternativeName>
</protein>
<comment type="similarity">
    <text evidence="2 4">Belongs to the pterin-4-alpha-carbinolamine dehydratase family.</text>
</comment>
<dbReference type="Pfam" id="PF01329">
    <property type="entry name" value="Pterin_4a"/>
    <property type="match status" value="1"/>
</dbReference>
<dbReference type="InterPro" id="IPR036428">
    <property type="entry name" value="PCD_sf"/>
</dbReference>
<dbReference type="EC" id="4.2.1.96" evidence="4"/>
<dbReference type="EMBL" id="FNVQ01000001">
    <property type="protein sequence ID" value="SEF94401.1"/>
    <property type="molecule type" value="Genomic_DNA"/>
</dbReference>
<name>A0A1H5W5H0_9GAMM</name>
<evidence type="ECO:0000256" key="3">
    <source>
        <dbReference type="ARBA" id="ARBA00023239"/>
    </source>
</evidence>
<dbReference type="PANTHER" id="PTHR12599">
    <property type="entry name" value="PTERIN-4-ALPHA-CARBINOLAMINE DEHYDRATASE"/>
    <property type="match status" value="1"/>
</dbReference>
<evidence type="ECO:0000256" key="1">
    <source>
        <dbReference type="ARBA" id="ARBA00001554"/>
    </source>
</evidence>
<dbReference type="PANTHER" id="PTHR12599:SF0">
    <property type="entry name" value="PTERIN-4-ALPHA-CARBINOLAMINE DEHYDRATASE"/>
    <property type="match status" value="1"/>
</dbReference>
<gene>
    <name evidence="5" type="ORF">SAMN05444390_101938</name>
</gene>
<comment type="catalytic activity">
    <reaction evidence="1 4">
        <text>(4aS,6R)-4a-hydroxy-L-erythro-5,6,7,8-tetrahydrobiopterin = (6R)-L-erythro-6,7-dihydrobiopterin + H2O</text>
        <dbReference type="Rhea" id="RHEA:11920"/>
        <dbReference type="ChEBI" id="CHEBI:15377"/>
        <dbReference type="ChEBI" id="CHEBI:15642"/>
        <dbReference type="ChEBI" id="CHEBI:43120"/>
        <dbReference type="EC" id="4.2.1.96"/>
    </reaction>
</comment>
<proteinExistence type="inferred from homology"/>
<evidence type="ECO:0000256" key="4">
    <source>
        <dbReference type="HAMAP-Rule" id="MF_00434"/>
    </source>
</evidence>